<keyword evidence="6" id="KW-1185">Reference proteome</keyword>
<name>A0ABT7PI41_9BACT</name>
<evidence type="ECO:0000256" key="2">
    <source>
        <dbReference type="ARBA" id="ARBA00022679"/>
    </source>
</evidence>
<accession>A0ABT7PI41</accession>
<feature type="domain" description="DNA methylase N-4/N-6" evidence="4">
    <location>
        <begin position="2"/>
        <end position="205"/>
    </location>
</feature>
<evidence type="ECO:0000313" key="5">
    <source>
        <dbReference type="EMBL" id="MDM4015964.1"/>
    </source>
</evidence>
<dbReference type="Proteomes" id="UP001239462">
    <property type="component" value="Unassembled WGS sequence"/>
</dbReference>
<dbReference type="GO" id="GO:0032259">
    <property type="term" value="P:methylation"/>
    <property type="evidence" value="ECO:0007669"/>
    <property type="project" value="UniProtKB-KW"/>
</dbReference>
<dbReference type="EC" id="2.1.1.-" evidence="3"/>
<dbReference type="InterPro" id="IPR002941">
    <property type="entry name" value="DNA_methylase_N4/N6"/>
</dbReference>
<dbReference type="Gene3D" id="3.40.50.150">
    <property type="entry name" value="Vaccinia Virus protein VP39"/>
    <property type="match status" value="1"/>
</dbReference>
<dbReference type="Pfam" id="PF01555">
    <property type="entry name" value="N6_N4_Mtase"/>
    <property type="match status" value="1"/>
</dbReference>
<reference evidence="5 6" key="1">
    <citation type="submission" date="2023-06" db="EMBL/GenBank/DDBJ databases">
        <title>Roseiconus lacunae JC819 isolated from Gulf of Mannar region, Tamil Nadu.</title>
        <authorList>
            <person name="Pk S."/>
            <person name="Ch S."/>
            <person name="Ch V.R."/>
        </authorList>
    </citation>
    <scope>NUCLEOTIDE SEQUENCE [LARGE SCALE GENOMIC DNA]</scope>
    <source>
        <strain evidence="5 6">JC819</strain>
    </source>
</reference>
<evidence type="ECO:0000256" key="3">
    <source>
        <dbReference type="RuleBase" id="RU362026"/>
    </source>
</evidence>
<keyword evidence="1 5" id="KW-0489">Methyltransferase</keyword>
<dbReference type="GO" id="GO:0008168">
    <property type="term" value="F:methyltransferase activity"/>
    <property type="evidence" value="ECO:0007669"/>
    <property type="project" value="UniProtKB-KW"/>
</dbReference>
<proteinExistence type="inferred from homology"/>
<comment type="caution">
    <text evidence="5">The sequence shown here is derived from an EMBL/GenBank/DDBJ whole genome shotgun (WGS) entry which is preliminary data.</text>
</comment>
<evidence type="ECO:0000313" key="6">
    <source>
        <dbReference type="Proteomes" id="UP001239462"/>
    </source>
</evidence>
<keyword evidence="2 5" id="KW-0808">Transferase</keyword>
<dbReference type="PRINTS" id="PR00508">
    <property type="entry name" value="S21N4MTFRASE"/>
</dbReference>
<dbReference type="EMBL" id="JASZZN010000007">
    <property type="protein sequence ID" value="MDM4015964.1"/>
    <property type="molecule type" value="Genomic_DNA"/>
</dbReference>
<evidence type="ECO:0000259" key="4">
    <source>
        <dbReference type="Pfam" id="PF01555"/>
    </source>
</evidence>
<protein>
    <recommendedName>
        <fullName evidence="3">Methyltransferase</fullName>
        <ecNumber evidence="3">2.1.1.-</ecNumber>
    </recommendedName>
</protein>
<dbReference type="RefSeq" id="WP_289163549.1">
    <property type="nucleotide sequence ID" value="NZ_JASZZN010000007.1"/>
</dbReference>
<comment type="similarity">
    <text evidence="3">Belongs to the N(4)/N(6)-methyltransferase family.</text>
</comment>
<sequence>MIADPPYGTGANNIAARLQSSAAKYQQTGTKNKLPAFAGDSMLPDAWRSMMRGVLVQCDRILKPGGDALLFCDWRSMHEMIGVAGSVGLGIRTVAVWDKNNSRPSKNGFRPQSEFIIHARKAGKLDRNRAVYLPGVFRHTTRFNNKRHVTEKPLGLMLDLMKIAPEGGTVCDPFQGSGTTGEAAIRTGRNYLGVELTAHYHAVAVERLEAAQSEPAQI</sequence>
<dbReference type="InterPro" id="IPR029063">
    <property type="entry name" value="SAM-dependent_MTases_sf"/>
</dbReference>
<gene>
    <name evidence="5" type="ORF">QTN89_11015</name>
</gene>
<dbReference type="InterPro" id="IPR001091">
    <property type="entry name" value="RM_Methyltransferase"/>
</dbReference>
<dbReference type="SUPFAM" id="SSF53335">
    <property type="entry name" value="S-adenosyl-L-methionine-dependent methyltransferases"/>
    <property type="match status" value="1"/>
</dbReference>
<organism evidence="5 6">
    <name type="scientific">Roseiconus lacunae</name>
    <dbReference type="NCBI Taxonomy" id="2605694"/>
    <lineage>
        <taxon>Bacteria</taxon>
        <taxon>Pseudomonadati</taxon>
        <taxon>Planctomycetota</taxon>
        <taxon>Planctomycetia</taxon>
        <taxon>Pirellulales</taxon>
        <taxon>Pirellulaceae</taxon>
        <taxon>Roseiconus</taxon>
    </lineage>
</organism>
<evidence type="ECO:0000256" key="1">
    <source>
        <dbReference type="ARBA" id="ARBA00022603"/>
    </source>
</evidence>